<feature type="transmembrane region" description="Helical" evidence="2">
    <location>
        <begin position="27"/>
        <end position="47"/>
    </location>
</feature>
<dbReference type="RefSeq" id="YP_002860124.1">
    <property type="nucleotide sequence ID" value="NC_012643.1"/>
</dbReference>
<dbReference type="InterPro" id="IPR001457">
    <property type="entry name" value="NADH_UbQ/plastoQ_OxRdtase_su6"/>
</dbReference>
<feature type="transmembrane region" description="Helical" evidence="2">
    <location>
        <begin position="129"/>
        <end position="149"/>
    </location>
</feature>
<keyword evidence="2" id="KW-0830">Ubiquinone</keyword>
<feature type="transmembrane region" description="Helical" evidence="2">
    <location>
        <begin position="213"/>
        <end position="237"/>
    </location>
</feature>
<dbReference type="EMBL" id="FJ859351">
    <property type="protein sequence ID" value="ACO55598.1"/>
    <property type="molecule type" value="Genomic_DNA"/>
</dbReference>
<dbReference type="GO" id="GO:0008137">
    <property type="term" value="F:NADH dehydrogenase (ubiquinone) activity"/>
    <property type="evidence" value="ECO:0007669"/>
    <property type="project" value="UniProtKB-UniRule"/>
</dbReference>
<dbReference type="KEGG" id="mis:MicpuN_mit33"/>
<dbReference type="OrthoDB" id="1914986at2759"/>
<dbReference type="OMA" id="DQINSIG"/>
<dbReference type="STRING" id="296587.C1KRF6"/>
<accession>C1KRF6</accession>
<dbReference type="InterPro" id="IPR042106">
    <property type="entry name" value="Nuo/plastoQ_OxRdtase_6_NuoJ"/>
</dbReference>
<keyword evidence="2" id="KW-1278">Translocase</keyword>
<evidence type="ECO:0000256" key="1">
    <source>
        <dbReference type="ARBA" id="ARBA00005698"/>
    </source>
</evidence>
<evidence type="ECO:0000256" key="2">
    <source>
        <dbReference type="RuleBase" id="RU004430"/>
    </source>
</evidence>
<comment type="subcellular location">
    <subcellularLocation>
        <location evidence="2">Mitochondrion membrane</location>
        <topology evidence="2">Multi-pass membrane protein</topology>
    </subcellularLocation>
</comment>
<feature type="transmembrane region" description="Helical" evidence="2">
    <location>
        <begin position="5"/>
        <end position="21"/>
    </location>
</feature>
<dbReference type="GO" id="GO:0031966">
    <property type="term" value="C:mitochondrial membrane"/>
    <property type="evidence" value="ECO:0007669"/>
    <property type="project" value="UniProtKB-SubCell"/>
</dbReference>
<dbReference type="PANTHER" id="PTHR33269">
    <property type="entry name" value="NADH-UBIQUINONE OXIDOREDUCTASE CHAIN 6"/>
    <property type="match status" value="1"/>
</dbReference>
<keyword evidence="2" id="KW-0813">Transport</keyword>
<keyword evidence="2" id="KW-0249">Electron transport</keyword>
<dbReference type="InParanoid" id="C1KRF6"/>
<dbReference type="FunCoup" id="C1KRF6">
    <property type="interactions" value="32"/>
</dbReference>
<evidence type="ECO:0000313" key="5">
    <source>
        <dbReference type="Proteomes" id="UP000002009"/>
    </source>
</evidence>
<feature type="transmembrane region" description="Helical" evidence="2">
    <location>
        <begin position="89"/>
        <end position="108"/>
    </location>
</feature>
<comment type="function">
    <text evidence="2">Core subunit of the mitochondrial membrane respiratory chain NADH dehydrogenase (Complex I) which catalyzes electron transfer from NADH through the respiratory chain, using ubiquinone as an electron acceptor. Essential for the catalytic activity and assembly of complex I.</text>
</comment>
<keyword evidence="2 3" id="KW-0496">Mitochondrion</keyword>
<name>C1KRF6_MICCC</name>
<reference evidence="3 5" key="2">
    <citation type="submission" date="2009-04" db="EMBL/GenBank/DDBJ databases">
        <title>Green evolution and dynamic adaptations revealed by genomes of the marine picoeukaryotes Micromonas.</title>
        <authorList>
            <person name="Worden A.Z."/>
            <person name="Lee J.-H."/>
            <person name="Mock T."/>
            <person name="Rouze P."/>
            <person name="Simmons M.P."/>
            <person name="Aerts A.L."/>
            <person name="Allen A.E."/>
            <person name="Cuvelier M.L."/>
            <person name="Derelle E."/>
            <person name="Everett M.V."/>
            <person name="Foulon E."/>
            <person name="Grimwood J."/>
            <person name="Gundlach H."/>
            <person name="Henrissat B."/>
            <person name="Napoli C."/>
            <person name="McDonald S.M."/>
            <person name="Schnitzler Parker M."/>
            <person name="Rombauts S."/>
            <person name="Salamov A."/>
            <person name="Von Dassow P."/>
            <person name="Badger J.H."/>
            <person name="Coutinho P.M."/>
            <person name="Demir E."/>
            <person name="Dubchak I."/>
            <person name="Gentemann C."/>
            <person name="Eikrem W."/>
            <person name="Gready J.E."/>
            <person name="John U."/>
            <person name="Lanier W."/>
            <person name="Lindquist E.A."/>
            <person name="Lucas S."/>
            <person name="Mayer K.F.X."/>
            <person name="Moreau H."/>
            <person name="Not F."/>
            <person name="Otillar R."/>
            <person name="Panaud O."/>
            <person name="Pangilinan J."/>
            <person name="Paulsen I."/>
            <person name="Piegu B."/>
            <person name="Poliakov A."/>
            <person name="Robbens S."/>
            <person name="Schmutz J."/>
            <person name="Toulza E."/>
            <person name="Wyss T."/>
            <person name="Zelensky A."/>
            <person name="Zhou K."/>
            <person name="Armbrust E.V."/>
            <person name="Bhattacharya D."/>
            <person name="Goodenough U.W."/>
            <person name="Van de Peer Y."/>
            <person name="Grigoriev I.V."/>
        </authorList>
    </citation>
    <scope>NUCLEOTIDE SEQUENCE [LARGE SCALE GENOMIC DNA]</scope>
    <source>
        <strain evidence="3">RCC299</strain>
        <strain evidence="5">RCC299 / NOUM17</strain>
    </source>
</reference>
<dbReference type="Gene3D" id="1.20.120.1200">
    <property type="entry name" value="NADH-ubiquinone/plastoquinone oxidoreductase chain 6, subunit NuoJ"/>
    <property type="match status" value="1"/>
</dbReference>
<geneLocation type="mitochondrion" evidence="3"/>
<keyword evidence="2" id="KW-1133">Transmembrane helix</keyword>
<dbReference type="GeneID" id="7804331"/>
<dbReference type="EMBL" id="FJ859351">
    <property type="protein sequence ID" value="ACO55588.1"/>
    <property type="molecule type" value="Genomic_DNA"/>
</dbReference>
<comment type="catalytic activity">
    <reaction evidence="2">
        <text>a ubiquinone + NADH + 5 H(+)(in) = a ubiquinol + NAD(+) + 4 H(+)(out)</text>
        <dbReference type="Rhea" id="RHEA:29091"/>
        <dbReference type="Rhea" id="RHEA-COMP:9565"/>
        <dbReference type="Rhea" id="RHEA-COMP:9566"/>
        <dbReference type="ChEBI" id="CHEBI:15378"/>
        <dbReference type="ChEBI" id="CHEBI:16389"/>
        <dbReference type="ChEBI" id="CHEBI:17976"/>
        <dbReference type="ChEBI" id="CHEBI:57540"/>
        <dbReference type="ChEBI" id="CHEBI:57945"/>
        <dbReference type="EC" id="7.1.1.2"/>
    </reaction>
</comment>
<feature type="transmembrane region" description="Helical" evidence="2">
    <location>
        <begin position="54"/>
        <end position="77"/>
    </location>
</feature>
<dbReference type="PANTHER" id="PTHR33269:SF17">
    <property type="entry name" value="NADH-UBIQUINONE OXIDOREDUCTASE CHAIN 6"/>
    <property type="match status" value="1"/>
</dbReference>
<keyword evidence="2" id="KW-0679">Respiratory chain</keyword>
<gene>
    <name evidence="3" type="primary">nad6_1</name>
    <name evidence="4" type="synonym">nad6_2</name>
    <name evidence="3" type="ORF">MicpuN_mit19</name>
    <name evidence="4" type="ORF">MicpuN_mit33</name>
</gene>
<dbReference type="RefSeq" id="YP_002860134.1">
    <property type="nucleotide sequence ID" value="NC_012643.1"/>
</dbReference>
<keyword evidence="2" id="KW-0812">Transmembrane</keyword>
<dbReference type="Pfam" id="PF00499">
    <property type="entry name" value="Oxidored_q3"/>
    <property type="match status" value="1"/>
</dbReference>
<dbReference type="KEGG" id="mis:MicpuN_mit19"/>
<protein>
    <recommendedName>
        <fullName evidence="2">NADH-ubiquinone oxidoreductase chain 6</fullName>
        <ecNumber evidence="2">7.1.1.2</ecNumber>
    </recommendedName>
</protein>
<dbReference type="EC" id="7.1.1.2" evidence="2"/>
<dbReference type="AlphaFoldDB" id="C1KRF6"/>
<proteinExistence type="inferred from homology"/>
<evidence type="ECO:0000313" key="4">
    <source>
        <dbReference type="EMBL" id="ACO55598.1"/>
    </source>
</evidence>
<comment type="similarity">
    <text evidence="1 2">Belongs to the complex I subunit 6 family.</text>
</comment>
<keyword evidence="2" id="KW-0520">NAD</keyword>
<reference evidence="3 5" key="1">
    <citation type="submission" date="2009-03" db="EMBL/GenBank/DDBJ databases">
        <authorList>
            <consortium name="Micromonas genome consortium"/>
            <person name="Robbens S."/>
            <person name="Rombauts S."/>
            <person name="Lucas S."/>
            <person name="Glavina del Rio T."/>
            <person name="Tice H."/>
            <person name="Bruce D."/>
            <person name="Pitluck S."/>
            <person name="Van de Peer Y."/>
            <person name="Zhou K."/>
            <person name="Grimwood J."/>
            <person name="Grigoriev I.V."/>
            <person name="Cuvelier M.L."/>
            <person name="Worden A.Z."/>
        </authorList>
    </citation>
    <scope>NUCLEOTIDE SEQUENCE [LARGE SCALE GENOMIC DNA]</scope>
    <source>
        <strain evidence="3">RCC299</strain>
        <strain evidence="5">RCC299 / NOUM17</strain>
    </source>
</reference>
<dbReference type="GeneID" id="7804345"/>
<evidence type="ECO:0000313" key="3">
    <source>
        <dbReference type="EMBL" id="ACO55588.1"/>
    </source>
</evidence>
<organism evidence="3 5">
    <name type="scientific">Micromonas commoda (strain RCC299 / NOUM17 / CCMP2709)</name>
    <name type="common">Picoplanktonic green alga</name>
    <dbReference type="NCBI Taxonomy" id="296587"/>
    <lineage>
        <taxon>Eukaryota</taxon>
        <taxon>Viridiplantae</taxon>
        <taxon>Chlorophyta</taxon>
        <taxon>Mamiellophyceae</taxon>
        <taxon>Mamiellales</taxon>
        <taxon>Mamiellaceae</taxon>
        <taxon>Micromonas</taxon>
    </lineage>
</organism>
<keyword evidence="5" id="KW-1185">Reference proteome</keyword>
<sequence>MNLVLFYMFASFALLAGIMVIRAKNPVYSVLFLILVFCNVSGLLLLINLDFFAMVFLVVYVGAIAVLFLFVVMMLNVKLAEINDSILRYLPVGGVFGLLFFGEIFLLLEQDLVPVMTYETQSILSIMESITMYSVFGVLSSATLLFSLFSQPWNSLTIFSQWQKHFIQIQDTIANYNTFVQEQALTVNDLEYVVWPYTMEQTTTIHTIGHVVYTYYMVFFILASIILLIAMIGSIVLTMHKGVFVKRQDVFEQNTRDFSKTLRKVKSL</sequence>
<keyword evidence="2" id="KW-0472">Membrane</keyword>
<dbReference type="Proteomes" id="UP000002009">
    <property type="component" value="Mitochondrion MT"/>
</dbReference>